<feature type="domain" description="Aspartate/homoserine dehydrogenase NAD-binding" evidence="8">
    <location>
        <begin position="42"/>
        <end position="153"/>
    </location>
</feature>
<feature type="domain" description="Aspartate dehydrogenase" evidence="7">
    <location>
        <begin position="190"/>
        <end position="275"/>
    </location>
</feature>
<evidence type="ECO:0000259" key="7">
    <source>
        <dbReference type="Pfam" id="PF01958"/>
    </source>
</evidence>
<dbReference type="InterPro" id="IPR020626">
    <property type="entry name" value="Asp_DH_prok"/>
</dbReference>
<dbReference type="InterPro" id="IPR005106">
    <property type="entry name" value="Asp/hSer_DH_NAD-bd"/>
</dbReference>
<organism evidence="9 10">
    <name type="scientific">Methanobacterium congolense</name>
    <dbReference type="NCBI Taxonomy" id="118062"/>
    <lineage>
        <taxon>Archaea</taxon>
        <taxon>Methanobacteriati</taxon>
        <taxon>Methanobacteriota</taxon>
        <taxon>Methanomada group</taxon>
        <taxon>Methanobacteria</taxon>
        <taxon>Methanobacteriales</taxon>
        <taxon>Methanobacteriaceae</taxon>
        <taxon>Methanobacterium</taxon>
    </lineage>
</organism>
<evidence type="ECO:0000256" key="5">
    <source>
        <dbReference type="ARBA" id="ARBA00023027"/>
    </source>
</evidence>
<dbReference type="KEGG" id="mcub:MCBB_0898"/>
<sequence length="289" mass="31150">MNRTLVEELMETKVTDATFPVSGPENSLDPVEKRTTVVGIVGCGAIARTITDFALKENLGVHIKFFYDQDMKRAEDLASHAGGVAVQNVQDMLSYVDLIVEAASPGAVMEIVPKVLESKSDVIIMSLGALMDQDLKHHLEDLAKRNDSRIYMPSGAIAGLDGVKSASIGEIREVSLVTRKPPRSLGISTDTEKVLYDGKASGAVRKFPANINVAAALSIACGMEADVKIVADPKIDRNCHEIHVVGDFGEITTTTQNMSCKTNPKTSLLAAYSVIKLLKTLNEHSRRGT</sequence>
<dbReference type="STRING" id="118062.MCBB_0898"/>
<dbReference type="PATRIC" id="fig|129848.4.peg.903"/>
<dbReference type="Gene3D" id="3.40.50.720">
    <property type="entry name" value="NAD(P)-binding Rossmann-like Domain"/>
    <property type="match status" value="1"/>
</dbReference>
<gene>
    <name evidence="9" type="primary">nadX 1</name>
    <name evidence="6" type="synonym">nadX</name>
    <name evidence="9" type="ORF">MCBB_0898</name>
</gene>
<evidence type="ECO:0000313" key="10">
    <source>
        <dbReference type="Proteomes" id="UP000094707"/>
    </source>
</evidence>
<evidence type="ECO:0000256" key="3">
    <source>
        <dbReference type="ARBA" id="ARBA00022857"/>
    </source>
</evidence>
<evidence type="ECO:0000313" key="9">
    <source>
        <dbReference type="EMBL" id="SCG85462.1"/>
    </source>
</evidence>
<evidence type="ECO:0000259" key="8">
    <source>
        <dbReference type="Pfam" id="PF03447"/>
    </source>
</evidence>
<dbReference type="InterPro" id="IPR011182">
    <property type="entry name" value="L-Asp_DH"/>
</dbReference>
<feature type="binding site" evidence="6">
    <location>
        <position position="156"/>
    </location>
    <ligand>
        <name>NAD(+)</name>
        <dbReference type="ChEBI" id="CHEBI:57540"/>
    </ligand>
</feature>
<evidence type="ECO:0000256" key="2">
    <source>
        <dbReference type="ARBA" id="ARBA00022642"/>
    </source>
</evidence>
<dbReference type="GO" id="GO:0051287">
    <property type="term" value="F:NAD binding"/>
    <property type="evidence" value="ECO:0007669"/>
    <property type="project" value="UniProtKB-UniRule"/>
</dbReference>
<comment type="catalytic activity">
    <reaction evidence="6">
        <text>L-aspartate + NADP(+) + H2O = oxaloacetate + NH4(+) + NADPH + H(+)</text>
        <dbReference type="Rhea" id="RHEA:11784"/>
        <dbReference type="ChEBI" id="CHEBI:15377"/>
        <dbReference type="ChEBI" id="CHEBI:15378"/>
        <dbReference type="ChEBI" id="CHEBI:16452"/>
        <dbReference type="ChEBI" id="CHEBI:28938"/>
        <dbReference type="ChEBI" id="CHEBI:29991"/>
        <dbReference type="ChEBI" id="CHEBI:57783"/>
        <dbReference type="ChEBI" id="CHEBI:58349"/>
        <dbReference type="EC" id="1.4.1.21"/>
    </reaction>
</comment>
<keyword evidence="4 6" id="KW-0560">Oxidoreductase</keyword>
<comment type="pathway">
    <text evidence="6">Cofactor biosynthesis; NAD(+) biosynthesis; iminoaspartate from L-aspartate (dehydrogenase route): step 1/1.</text>
</comment>
<dbReference type="PANTHER" id="PTHR31873">
    <property type="entry name" value="L-ASPARTATE DEHYDROGENASE-RELATED"/>
    <property type="match status" value="1"/>
</dbReference>
<evidence type="ECO:0000256" key="6">
    <source>
        <dbReference type="HAMAP-Rule" id="MF_01265"/>
    </source>
</evidence>
<dbReference type="EC" id="1.4.1.21" evidence="6"/>
<dbReference type="Gene3D" id="3.30.360.10">
    <property type="entry name" value="Dihydrodipicolinate Reductase, domain 2"/>
    <property type="match status" value="1"/>
</dbReference>
<dbReference type="GO" id="GO:0033735">
    <property type="term" value="F:aspartate dehydrogenase [NAD(P)+] activity"/>
    <property type="evidence" value="ECO:0007669"/>
    <property type="project" value="UniProtKB-EC"/>
</dbReference>
<dbReference type="GeneID" id="30411746"/>
<dbReference type="SUPFAM" id="SSF51735">
    <property type="entry name" value="NAD(P)-binding Rossmann-fold domains"/>
    <property type="match status" value="1"/>
</dbReference>
<dbReference type="GO" id="GO:0009435">
    <property type="term" value="P:NAD+ biosynthetic process"/>
    <property type="evidence" value="ECO:0007669"/>
    <property type="project" value="UniProtKB-UniRule"/>
</dbReference>
<keyword evidence="5 6" id="KW-0520">NAD</keyword>
<evidence type="ECO:0000256" key="1">
    <source>
        <dbReference type="ARBA" id="ARBA00008331"/>
    </source>
</evidence>
<proteinExistence type="inferred from homology"/>
<dbReference type="GO" id="GO:0016639">
    <property type="term" value="F:oxidoreductase activity, acting on the CH-NH2 group of donors, NAD or NADP as acceptor"/>
    <property type="evidence" value="ECO:0007669"/>
    <property type="project" value="UniProtKB-UniRule"/>
</dbReference>
<comment type="similarity">
    <text evidence="1 6">Belongs to the L-aspartate dehydrogenase family.</text>
</comment>
<keyword evidence="3 6" id="KW-0521">NADP</keyword>
<keyword evidence="10" id="KW-1185">Reference proteome</keyword>
<dbReference type="AlphaFoldDB" id="A0A1D3L1C2"/>
<dbReference type="Pfam" id="PF03447">
    <property type="entry name" value="NAD_binding_3"/>
    <property type="match status" value="1"/>
</dbReference>
<reference evidence="9 10" key="1">
    <citation type="submission" date="2016-08" db="EMBL/GenBank/DDBJ databases">
        <authorList>
            <person name="Seilhamer J.J."/>
        </authorList>
    </citation>
    <scope>NUCLEOTIDE SEQUENCE [LARGE SCALE GENOMIC DNA]</scope>
    <source>
        <strain evidence="9">Buetzberg</strain>
    </source>
</reference>
<dbReference type="PIRSF" id="PIRSF005227">
    <property type="entry name" value="Asp_dh_NAD_syn"/>
    <property type="match status" value="1"/>
</dbReference>
<dbReference type="EMBL" id="LT607756">
    <property type="protein sequence ID" value="SCG85462.1"/>
    <property type="molecule type" value="Genomic_DNA"/>
</dbReference>
<accession>A0A1D3L1C2</accession>
<feature type="binding site" evidence="6">
    <location>
        <position position="212"/>
    </location>
    <ligand>
        <name>NAD(+)</name>
        <dbReference type="ChEBI" id="CHEBI:57540"/>
    </ligand>
</feature>
<comment type="miscellaneous">
    <text evidence="6">The iminoaspartate product is unstable in aqueous solution and can decompose to oxaloacetate and ammonia.</text>
</comment>
<dbReference type="HAMAP" id="MF_01265">
    <property type="entry name" value="NadX"/>
    <property type="match status" value="1"/>
</dbReference>
<dbReference type="PANTHER" id="PTHR31873:SF6">
    <property type="entry name" value="ASPARTATE DEHYDROGENASE DOMAIN-CONTAINING PROTEIN"/>
    <property type="match status" value="1"/>
</dbReference>
<dbReference type="InterPro" id="IPR036291">
    <property type="entry name" value="NAD(P)-bd_dom_sf"/>
</dbReference>
<dbReference type="GO" id="GO:0050661">
    <property type="term" value="F:NADP binding"/>
    <property type="evidence" value="ECO:0007669"/>
    <property type="project" value="UniProtKB-UniRule"/>
</dbReference>
<dbReference type="InterPro" id="IPR002811">
    <property type="entry name" value="Asp_DH"/>
</dbReference>
<dbReference type="UniPathway" id="UPA00253">
    <property type="reaction ID" value="UER00456"/>
</dbReference>
<dbReference type="RefSeq" id="WP_084789770.1">
    <property type="nucleotide sequence ID" value="NZ_LT607756.1"/>
</dbReference>
<dbReference type="Proteomes" id="UP000094707">
    <property type="component" value="Chromosome I"/>
</dbReference>
<name>A0A1D3L1C2_9EURY</name>
<evidence type="ECO:0000256" key="4">
    <source>
        <dbReference type="ARBA" id="ARBA00023002"/>
    </source>
</evidence>
<dbReference type="NCBIfam" id="TIGR03855">
    <property type="entry name" value="NAD_NadX"/>
    <property type="match status" value="1"/>
</dbReference>
<dbReference type="Pfam" id="PF01958">
    <property type="entry name" value="Asp_DH_C"/>
    <property type="match status" value="1"/>
</dbReference>
<feature type="active site" evidence="6">
    <location>
        <position position="240"/>
    </location>
</feature>
<comment type="function">
    <text evidence="6">Specifically catalyzes the NAD or NADP-dependent dehydrogenation of L-aspartate to iminoaspartate.</text>
</comment>
<dbReference type="NCBIfam" id="NF009830">
    <property type="entry name" value="PRK13304.1"/>
    <property type="match status" value="1"/>
</dbReference>
<dbReference type="SUPFAM" id="SSF55347">
    <property type="entry name" value="Glyceraldehyde-3-phosphate dehydrogenase-like, C-terminal domain"/>
    <property type="match status" value="1"/>
</dbReference>
<protein>
    <recommendedName>
        <fullName evidence="6">L-aspartate dehydrogenase</fullName>
        <ecNumber evidence="6">1.4.1.21</ecNumber>
    </recommendedName>
</protein>
<comment type="catalytic activity">
    <reaction evidence="6">
        <text>L-aspartate + NAD(+) + H2O = oxaloacetate + NH4(+) + NADH + H(+)</text>
        <dbReference type="Rhea" id="RHEA:11788"/>
        <dbReference type="ChEBI" id="CHEBI:15377"/>
        <dbReference type="ChEBI" id="CHEBI:15378"/>
        <dbReference type="ChEBI" id="CHEBI:16452"/>
        <dbReference type="ChEBI" id="CHEBI:28938"/>
        <dbReference type="ChEBI" id="CHEBI:29991"/>
        <dbReference type="ChEBI" id="CHEBI:57540"/>
        <dbReference type="ChEBI" id="CHEBI:57945"/>
        <dbReference type="EC" id="1.4.1.21"/>
    </reaction>
</comment>
<dbReference type="InterPro" id="IPR022487">
    <property type="entry name" value="Asp_DH_arc"/>
</dbReference>
<dbReference type="OrthoDB" id="15415at2157"/>
<keyword evidence="2 6" id="KW-0662">Pyridine nucleotide biosynthesis</keyword>